<feature type="region of interest" description="Disordered" evidence="3">
    <location>
        <begin position="1"/>
        <end position="25"/>
    </location>
</feature>
<keyword evidence="4" id="KW-1133">Transmembrane helix</keyword>
<dbReference type="SUPFAM" id="SSF48371">
    <property type="entry name" value="ARM repeat"/>
    <property type="match status" value="1"/>
</dbReference>
<protein>
    <submittedName>
        <fullName evidence="5">Uncharacterized protein</fullName>
    </submittedName>
</protein>
<keyword evidence="4" id="KW-0812">Transmembrane</keyword>
<evidence type="ECO:0000256" key="2">
    <source>
        <dbReference type="PROSITE-ProRule" id="PRU00259"/>
    </source>
</evidence>
<dbReference type="PANTHER" id="PTHR22895:SF0">
    <property type="entry name" value="ARMADILLO REPEAT-CONTAINING PROTEIN 6"/>
    <property type="match status" value="1"/>
</dbReference>
<keyword evidence="4" id="KW-0472">Membrane</keyword>
<feature type="compositionally biased region" description="Polar residues" evidence="3">
    <location>
        <begin position="9"/>
        <end position="19"/>
    </location>
</feature>
<evidence type="ECO:0000256" key="1">
    <source>
        <dbReference type="ARBA" id="ARBA00022737"/>
    </source>
</evidence>
<evidence type="ECO:0000256" key="4">
    <source>
        <dbReference type="SAM" id="Phobius"/>
    </source>
</evidence>
<dbReference type="InterPro" id="IPR000225">
    <property type="entry name" value="Armadillo"/>
</dbReference>
<keyword evidence="1" id="KW-0677">Repeat</keyword>
<dbReference type="InterPro" id="IPR011989">
    <property type="entry name" value="ARM-like"/>
</dbReference>
<dbReference type="InterPro" id="IPR016024">
    <property type="entry name" value="ARM-type_fold"/>
</dbReference>
<keyword evidence="6" id="KW-1185">Reference proteome</keyword>
<dbReference type="AlphaFoldDB" id="A0A9N8E2J2"/>
<dbReference type="SMART" id="SM00185">
    <property type="entry name" value="ARM"/>
    <property type="match status" value="6"/>
</dbReference>
<sequence length="1063" mass="114378">MVFRREPVAQSSSNDSSWGTATSSASYSEYSDDDSVMTNLTSVASDSSIEVTEFDYYESSVCSTITTSTSSESTGVTDILDTVNVKLRKATHLNRRSIPATVVSIMWENHQNPRTQLIGCQVLKQLALERANRHMIIKADGVSAIHFAMLLNTEHEAIQECACGALELLSKSCKPSLSWHQVVASLCDALETHKDHVGIQQRALQTLLRLAHVGPIELLGEASMREIAVSLKTHQNFRPIASIALELLLFLAPSDPLEAAEIIDDIVVAMKDTADKRIQAKGVEMIATLAMAEFGKTEIAVKATFEKLLDDGSTAVLSEVAGDWTNHLDDQVFTLINDRNKNPYVQKIVALVPKIPEQDNTGKSVCAAIAKAQAIRPVIKAMNDGLEHASIQMNGCIVLASLAINAGKSTEIRQAKGCATIVAAMTKHSKESGVQKNGCVALANIWAAGAVGKTNEESNQSLRDNLEACISAVVAALDNHPADVDIQVIGCRALHYYTICCQKHSTEPLPLCEVIVRASIGAMRRCKGAWEVQELGNKVLANCVAVVSTEEICVLIDFTSDLILDGSNMEGRYMMLLNLSAGSPSALVRAGLIPKLVRMMNGPNNDVKILELAAFVLHNVCLSSEVAPIAVKAGAIKALLHVMSRHQTCVRLQAACCDALWALANDLHYAAEISTSGGFEAVALAMKNKKSTRRLQSRCCMLLATLADGQHDEALLAARGPVLTAMQTNGDDQQVVEYGMRLLARLAAQGQDSSCGALRVVCAAMKALRDNDSIQVLGSSVLAALYSKRPAPAEVPRVLSSSIFALQDQSVGLAKLFSDLATVAAASGGRCFVGNTSIVDQLHEGMRRHIESASVQEGAVRAIQCLSRSCPGSLQLASPKIVQSIVSAMKRHPGNVSIQGLALKTFMNLLGGSTKEAAGLGFVGVASVVAETMTANKNHTELQRVGCVVLSKLSTRKHLNGMKDIAAAVESSLEENRGHSLIQKYGRRSLQNLQEQHPVQESAEQKILPRKDASALGLLRQLGEKLSATLLLDILTAFFILWVIGSYWNRLSEPLQGYVVFRF</sequence>
<accession>A0A9N8E2J2</accession>
<evidence type="ECO:0000313" key="5">
    <source>
        <dbReference type="EMBL" id="CAB9513318.1"/>
    </source>
</evidence>
<reference evidence="5" key="1">
    <citation type="submission" date="2020-06" db="EMBL/GenBank/DDBJ databases">
        <authorList>
            <consortium name="Plant Systems Biology data submission"/>
        </authorList>
    </citation>
    <scope>NUCLEOTIDE SEQUENCE</scope>
    <source>
        <strain evidence="5">D6</strain>
    </source>
</reference>
<feature type="transmembrane region" description="Helical" evidence="4">
    <location>
        <begin position="1030"/>
        <end position="1048"/>
    </location>
</feature>
<name>A0A9N8E2J2_9STRA</name>
<dbReference type="PROSITE" id="PS50176">
    <property type="entry name" value="ARM_REPEAT"/>
    <property type="match status" value="1"/>
</dbReference>
<proteinExistence type="predicted"/>
<dbReference type="PANTHER" id="PTHR22895">
    <property type="entry name" value="ARMADILLO REPEAT-CONTAINING PROTEIN 6"/>
    <property type="match status" value="1"/>
</dbReference>
<evidence type="ECO:0000256" key="3">
    <source>
        <dbReference type="SAM" id="MobiDB-lite"/>
    </source>
</evidence>
<feature type="repeat" description="ARM" evidence="2">
    <location>
        <begin position="591"/>
        <end position="635"/>
    </location>
</feature>
<dbReference type="OrthoDB" id="1683831at2759"/>
<dbReference type="Proteomes" id="UP001153069">
    <property type="component" value="Unassembled WGS sequence"/>
</dbReference>
<dbReference type="EMBL" id="CAICTM010000583">
    <property type="protein sequence ID" value="CAB9513318.1"/>
    <property type="molecule type" value="Genomic_DNA"/>
</dbReference>
<gene>
    <name evidence="5" type="ORF">SEMRO_584_G170870.1</name>
</gene>
<comment type="caution">
    <text evidence="5">The sequence shown here is derived from an EMBL/GenBank/DDBJ whole genome shotgun (WGS) entry which is preliminary data.</text>
</comment>
<evidence type="ECO:0000313" key="6">
    <source>
        <dbReference type="Proteomes" id="UP001153069"/>
    </source>
</evidence>
<organism evidence="5 6">
    <name type="scientific">Seminavis robusta</name>
    <dbReference type="NCBI Taxonomy" id="568900"/>
    <lineage>
        <taxon>Eukaryota</taxon>
        <taxon>Sar</taxon>
        <taxon>Stramenopiles</taxon>
        <taxon>Ochrophyta</taxon>
        <taxon>Bacillariophyta</taxon>
        <taxon>Bacillariophyceae</taxon>
        <taxon>Bacillariophycidae</taxon>
        <taxon>Naviculales</taxon>
        <taxon>Naviculaceae</taxon>
        <taxon>Seminavis</taxon>
    </lineage>
</organism>
<dbReference type="Gene3D" id="1.25.10.10">
    <property type="entry name" value="Leucine-rich Repeat Variant"/>
    <property type="match status" value="4"/>
</dbReference>